<evidence type="ECO:0000256" key="4">
    <source>
        <dbReference type="ARBA" id="ARBA00022692"/>
    </source>
</evidence>
<evidence type="ECO:0000313" key="12">
    <source>
        <dbReference type="EMBL" id="SOU39875.1"/>
    </source>
</evidence>
<feature type="compositionally biased region" description="Acidic residues" evidence="8">
    <location>
        <begin position="331"/>
        <end position="340"/>
    </location>
</feature>
<comment type="subunit">
    <text evidence="7">Homoheptamer.</text>
</comment>
<evidence type="ECO:0000256" key="2">
    <source>
        <dbReference type="ARBA" id="ARBA00008017"/>
    </source>
</evidence>
<comment type="similarity">
    <text evidence="2 7">Belongs to the MscS (TC 1.A.23) family.</text>
</comment>
<feature type="compositionally biased region" description="Basic and acidic residues" evidence="8">
    <location>
        <begin position="341"/>
        <end position="360"/>
    </location>
</feature>
<dbReference type="Proteomes" id="UP000615003">
    <property type="component" value="Unassembled WGS sequence"/>
</dbReference>
<dbReference type="Gene3D" id="3.30.70.100">
    <property type="match status" value="1"/>
</dbReference>
<dbReference type="SUPFAM" id="SSF82689">
    <property type="entry name" value="Mechanosensitive channel protein MscS (YggB), C-terminal domain"/>
    <property type="match status" value="1"/>
</dbReference>
<reference evidence="11 14" key="1">
    <citation type="submission" date="2015-06" db="EMBL/GenBank/DDBJ databases">
        <title>Genome sequence of Pseudoalteromonas carrageenovora.</title>
        <authorList>
            <person name="Xie B.-B."/>
            <person name="Rong J.-C."/>
            <person name="Qin Q.-L."/>
            <person name="Zhang Y.-Z."/>
        </authorList>
    </citation>
    <scope>NUCLEOTIDE SEQUENCE [LARGE SCALE GENOMIC DNA]</scope>
    <source>
        <strain evidence="11 14">IAM 12662</strain>
    </source>
</reference>
<feature type="region of interest" description="Disordered" evidence="8">
    <location>
        <begin position="303"/>
        <end position="360"/>
    </location>
</feature>
<evidence type="ECO:0000256" key="5">
    <source>
        <dbReference type="ARBA" id="ARBA00022989"/>
    </source>
</evidence>
<dbReference type="Proteomes" id="UP000238288">
    <property type="component" value="Chromosome PCAR9a"/>
</dbReference>
<dbReference type="InterPro" id="IPR006685">
    <property type="entry name" value="MscS_channel_2nd"/>
</dbReference>
<evidence type="ECO:0000256" key="6">
    <source>
        <dbReference type="ARBA" id="ARBA00023136"/>
    </source>
</evidence>
<feature type="domain" description="Mechanosensitive ion channel MscS C-terminal" evidence="10">
    <location>
        <begin position="207"/>
        <end position="290"/>
    </location>
</feature>
<keyword evidence="7" id="KW-0407">Ion channel</keyword>
<evidence type="ECO:0000256" key="3">
    <source>
        <dbReference type="ARBA" id="ARBA00022475"/>
    </source>
</evidence>
<evidence type="ECO:0000313" key="11">
    <source>
        <dbReference type="EMBL" id="MBE0382077.1"/>
    </source>
</evidence>
<dbReference type="InterPro" id="IPR023408">
    <property type="entry name" value="MscS_beta-dom_sf"/>
</dbReference>
<dbReference type="Pfam" id="PF21082">
    <property type="entry name" value="MS_channel_3rd"/>
    <property type="match status" value="1"/>
</dbReference>
<keyword evidence="7" id="KW-0406">Ion transport</keyword>
<evidence type="ECO:0000256" key="7">
    <source>
        <dbReference type="RuleBase" id="RU369025"/>
    </source>
</evidence>
<dbReference type="GeneID" id="93662521"/>
<sequence length="360" mass="39944">MLSQLNLLTSLNNEAANTLVTKSNIFSWQYFYDQSVQLLHTTAQILPTLLLGFILLAISYFIASPLSKILIKPIDYMTDSKLVHLVVRRGISILILLLGVYLFLRLAGLTEFAVAIMSGTGLIGLILGFAFRDIAENFIASLLLSVQRPFKIDDVIEVDGRLGVVKKVTARATTLVDYDGNHIQIPNATVYKNIIKNLTANPKMRGKVEIGIGYDNDIRSAQTLALKIITQQGAVLSDPPAQVLIKNLGASTINFNLFFWVNSEQHSPLKVASQLMRELVNEFTKQNISMPDDARERILLNGASQSNDVDKNLTQPLPAHKNNSETSEQNETLDDVSSDTDEIREQAEHSRDPEQGKNII</sequence>
<accession>A0A2K4X6B7</accession>
<comment type="subcellular location">
    <subcellularLocation>
        <location evidence="7">Cell inner membrane</location>
        <topology evidence="7">Multi-pass membrane protein</topology>
    </subcellularLocation>
    <subcellularLocation>
        <location evidence="1">Cell membrane</location>
        <topology evidence="1">Multi-pass membrane protein</topology>
    </subcellularLocation>
</comment>
<comment type="function">
    <text evidence="7">Mechanosensitive channel that participates in the regulation of osmotic pressure changes within the cell, opening in response to stretch forces in the membrane lipid bilayer, without the need for other proteins. Contributes to normal resistance to hypoosmotic shock. Forms an ion channel of 1.0 nanosiemens conductance with a slight preference for anions.</text>
</comment>
<dbReference type="EMBL" id="AQGW01000018">
    <property type="protein sequence ID" value="MBE0382077.1"/>
    <property type="molecule type" value="Genomic_DNA"/>
</dbReference>
<keyword evidence="7" id="KW-0997">Cell inner membrane</keyword>
<proteinExistence type="inferred from homology"/>
<feature type="domain" description="Mechanosensitive ion channel MscS" evidence="9">
    <location>
        <begin position="133"/>
        <end position="199"/>
    </location>
</feature>
<organism evidence="12 13">
    <name type="scientific">Pseudoalteromonas carrageenovora IAM 12662</name>
    <dbReference type="NCBI Taxonomy" id="1314868"/>
    <lineage>
        <taxon>Bacteria</taxon>
        <taxon>Pseudomonadati</taxon>
        <taxon>Pseudomonadota</taxon>
        <taxon>Gammaproteobacteria</taxon>
        <taxon>Alteromonadales</taxon>
        <taxon>Pseudoalteromonadaceae</taxon>
        <taxon>Pseudoalteromonas</taxon>
    </lineage>
</organism>
<dbReference type="GO" id="GO:0008381">
    <property type="term" value="F:mechanosensitive monoatomic ion channel activity"/>
    <property type="evidence" value="ECO:0007669"/>
    <property type="project" value="InterPro"/>
</dbReference>
<dbReference type="Gene3D" id="1.10.287.1260">
    <property type="match status" value="1"/>
</dbReference>
<reference evidence="12 13" key="2">
    <citation type="submission" date="2017-11" db="EMBL/GenBank/DDBJ databases">
        <authorList>
            <person name="Han C.G."/>
        </authorList>
    </citation>
    <scope>NUCLEOTIDE SEQUENCE [LARGE SCALE GENOMIC DNA]</scope>
    <source>
        <strain evidence="13">ATCC 43555</strain>
        <strain evidence="12">ATCC43555</strain>
    </source>
</reference>
<feature type="transmembrane region" description="Helical" evidence="7">
    <location>
        <begin position="112"/>
        <end position="131"/>
    </location>
</feature>
<evidence type="ECO:0000259" key="9">
    <source>
        <dbReference type="Pfam" id="PF00924"/>
    </source>
</evidence>
<evidence type="ECO:0000256" key="8">
    <source>
        <dbReference type="SAM" id="MobiDB-lite"/>
    </source>
</evidence>
<keyword evidence="5 7" id="KW-1133">Transmembrane helix</keyword>
<keyword evidence="6 7" id="KW-0472">Membrane</keyword>
<protein>
    <recommendedName>
        <fullName evidence="7">Small-conductance mechanosensitive channel</fullName>
    </recommendedName>
</protein>
<evidence type="ECO:0000259" key="10">
    <source>
        <dbReference type="Pfam" id="PF21082"/>
    </source>
</evidence>
<dbReference type="InterPro" id="IPR010920">
    <property type="entry name" value="LSM_dom_sf"/>
</dbReference>
<evidence type="ECO:0000256" key="1">
    <source>
        <dbReference type="ARBA" id="ARBA00004651"/>
    </source>
</evidence>
<dbReference type="PANTHER" id="PTHR30221:SF1">
    <property type="entry name" value="SMALL-CONDUCTANCE MECHANOSENSITIVE CHANNEL"/>
    <property type="match status" value="1"/>
</dbReference>
<comment type="caution">
    <text evidence="7">Lacks conserved residue(s) required for the propagation of feature annotation.</text>
</comment>
<keyword evidence="3" id="KW-1003">Cell membrane</keyword>
<dbReference type="InterPro" id="IPR049278">
    <property type="entry name" value="MS_channel_C"/>
</dbReference>
<gene>
    <name evidence="12" type="ORF">PCAR9_A20298</name>
    <name evidence="11" type="ORF">PCARR_a0344</name>
</gene>
<keyword evidence="14" id="KW-1185">Reference proteome</keyword>
<dbReference type="EMBL" id="LT965928">
    <property type="protein sequence ID" value="SOU39875.1"/>
    <property type="molecule type" value="Genomic_DNA"/>
</dbReference>
<dbReference type="RefSeq" id="WP_104642002.1">
    <property type="nucleotide sequence ID" value="NZ_AQGW01000018.1"/>
</dbReference>
<name>A0A2K4X6B7_PSEVC</name>
<dbReference type="GO" id="GO:0005886">
    <property type="term" value="C:plasma membrane"/>
    <property type="evidence" value="ECO:0007669"/>
    <property type="project" value="UniProtKB-SubCell"/>
</dbReference>
<dbReference type="Pfam" id="PF00924">
    <property type="entry name" value="MS_channel_2nd"/>
    <property type="match status" value="1"/>
</dbReference>
<dbReference type="PANTHER" id="PTHR30221">
    <property type="entry name" value="SMALL-CONDUCTANCE MECHANOSENSITIVE CHANNEL"/>
    <property type="match status" value="1"/>
</dbReference>
<evidence type="ECO:0000313" key="13">
    <source>
        <dbReference type="Proteomes" id="UP000238288"/>
    </source>
</evidence>
<dbReference type="Gene3D" id="2.30.30.60">
    <property type="match status" value="1"/>
</dbReference>
<keyword evidence="4 7" id="KW-0812">Transmembrane</keyword>
<dbReference type="AlphaFoldDB" id="A0A2K4X6B7"/>
<keyword evidence="7" id="KW-0813">Transport</keyword>
<feature type="transmembrane region" description="Helical" evidence="7">
    <location>
        <begin position="86"/>
        <end position="106"/>
    </location>
</feature>
<feature type="transmembrane region" description="Helical" evidence="7">
    <location>
        <begin position="45"/>
        <end position="66"/>
    </location>
</feature>
<dbReference type="InterPro" id="IPR011066">
    <property type="entry name" value="MscS_channel_C_sf"/>
</dbReference>
<feature type="compositionally biased region" description="Polar residues" evidence="8">
    <location>
        <begin position="303"/>
        <end position="315"/>
    </location>
</feature>
<dbReference type="SUPFAM" id="SSF50182">
    <property type="entry name" value="Sm-like ribonucleoproteins"/>
    <property type="match status" value="1"/>
</dbReference>
<evidence type="ECO:0000313" key="14">
    <source>
        <dbReference type="Proteomes" id="UP000615003"/>
    </source>
</evidence>
<dbReference type="InterPro" id="IPR045275">
    <property type="entry name" value="MscS_archaea/bacteria_type"/>
</dbReference>
<dbReference type="OrthoDB" id="9793781at2"/>